<reference evidence="2" key="1">
    <citation type="journal article" date="2020" name="Appl. Environ. Microbiol.">
        <title>Medium-Chain Fatty Acid Synthesis by 'Candidatus Weimeria bifida' gen. nov., sp. nov., and 'Candidatus Pseudoramibacter fermentans' sp. nov.</title>
        <authorList>
            <person name="Scarborough M.J."/>
            <person name="Myers K.S."/>
            <person name="Donohue T.J."/>
            <person name="Noguera D.R."/>
        </authorList>
    </citation>
    <scope>NUCLEOTIDE SEQUENCE</scope>
    <source>
        <strain evidence="2">LCO1.1</strain>
    </source>
</reference>
<keyword evidence="1" id="KW-0812">Transmembrane</keyword>
<evidence type="ECO:0000256" key="1">
    <source>
        <dbReference type="SAM" id="Phobius"/>
    </source>
</evidence>
<dbReference type="Proteomes" id="UP000460257">
    <property type="component" value="Unassembled WGS sequence"/>
</dbReference>
<sequence>MMLWGAGNRGIAFLQMYDPIAVYLSGVMICIVKAGNHIENRTSCICTRRSKCDVIFVLSNGIERFARKYIKEHGRNEKVIDILDIIFGKLPLSKIFKLMMFN</sequence>
<gene>
    <name evidence="2" type="ORF">FRC54_07345</name>
</gene>
<evidence type="ECO:0000313" key="2">
    <source>
        <dbReference type="EMBL" id="MQN01720.1"/>
    </source>
</evidence>
<keyword evidence="1" id="KW-1133">Transmembrane helix</keyword>
<name>A0A6N7J295_9FIRM</name>
<accession>A0A6N7J295</accession>
<keyword evidence="1" id="KW-0472">Membrane</keyword>
<keyword evidence="3" id="KW-1185">Reference proteome</keyword>
<comment type="caution">
    <text evidence="2">The sequence shown here is derived from an EMBL/GenBank/DDBJ whole genome shotgun (WGS) entry which is preliminary data.</text>
</comment>
<organism evidence="2 3">
    <name type="scientific">Candidatus Weimeria bifida</name>
    <dbReference type="NCBI Taxonomy" id="2599074"/>
    <lineage>
        <taxon>Bacteria</taxon>
        <taxon>Bacillati</taxon>
        <taxon>Bacillota</taxon>
        <taxon>Clostridia</taxon>
        <taxon>Lachnospirales</taxon>
        <taxon>Lachnospiraceae</taxon>
        <taxon>Candidatus Weimeria</taxon>
    </lineage>
</organism>
<feature type="transmembrane region" description="Helical" evidence="1">
    <location>
        <begin position="12"/>
        <end position="32"/>
    </location>
</feature>
<evidence type="ECO:0000313" key="3">
    <source>
        <dbReference type="Proteomes" id="UP000460257"/>
    </source>
</evidence>
<dbReference type="AlphaFoldDB" id="A0A6N7J295"/>
<dbReference type="EMBL" id="VOGC01000006">
    <property type="protein sequence ID" value="MQN01720.1"/>
    <property type="molecule type" value="Genomic_DNA"/>
</dbReference>
<protein>
    <submittedName>
        <fullName evidence="2">Uncharacterized protein</fullName>
    </submittedName>
</protein>
<proteinExistence type="predicted"/>